<reference evidence="2 4" key="2">
    <citation type="submission" date="2018-12" db="EMBL/GenBank/DDBJ databases">
        <authorList>
            <consortium name="Pathogen Informatics"/>
        </authorList>
    </citation>
    <scope>NUCLEOTIDE SEQUENCE [LARGE SCALE GENOMIC DNA]</scope>
    <source>
        <strain evidence="2 4">NCTC11976</strain>
    </source>
</reference>
<name>A0A0W0SH95_9GAMM</name>
<dbReference type="EMBL" id="LR134173">
    <property type="protein sequence ID" value="VEB35436.1"/>
    <property type="molecule type" value="Genomic_DNA"/>
</dbReference>
<keyword evidence="4" id="KW-1185">Reference proteome</keyword>
<evidence type="ECO:0000313" key="2">
    <source>
        <dbReference type="EMBL" id="VEB35436.1"/>
    </source>
</evidence>
<proteinExistence type="predicted"/>
<dbReference type="EMBL" id="LNXW01000008">
    <property type="protein sequence ID" value="KTC82532.1"/>
    <property type="molecule type" value="Genomic_DNA"/>
</dbReference>
<evidence type="ECO:0000313" key="4">
    <source>
        <dbReference type="Proteomes" id="UP000277577"/>
    </source>
</evidence>
<dbReference type="Proteomes" id="UP000054921">
    <property type="component" value="Unassembled WGS sequence"/>
</dbReference>
<dbReference type="AlphaFoldDB" id="A0A0W0SH95"/>
<dbReference type="RefSeq" id="WP_028381164.1">
    <property type="nucleotide sequence ID" value="NZ_CAAAIT010000004.1"/>
</dbReference>
<gene>
    <name evidence="1" type="ORF">Lche_0212</name>
    <name evidence="2" type="ORF">NCTC11976_01357</name>
</gene>
<evidence type="ECO:0000313" key="3">
    <source>
        <dbReference type="Proteomes" id="UP000054921"/>
    </source>
</evidence>
<evidence type="ECO:0000313" key="1">
    <source>
        <dbReference type="EMBL" id="KTC82532.1"/>
    </source>
</evidence>
<dbReference type="PATRIC" id="fig|28084.5.peg.228"/>
<accession>A0A0W0SH95</accession>
<dbReference type="Proteomes" id="UP000277577">
    <property type="component" value="Chromosome"/>
</dbReference>
<protein>
    <submittedName>
        <fullName evidence="1">Uncharacterized protein</fullName>
    </submittedName>
</protein>
<organism evidence="1 3">
    <name type="scientific">Legionella cherrii</name>
    <dbReference type="NCBI Taxonomy" id="28084"/>
    <lineage>
        <taxon>Bacteria</taxon>
        <taxon>Pseudomonadati</taxon>
        <taxon>Pseudomonadota</taxon>
        <taxon>Gammaproteobacteria</taxon>
        <taxon>Legionellales</taxon>
        <taxon>Legionellaceae</taxon>
        <taxon>Legionella</taxon>
    </lineage>
</organism>
<reference evidence="1 3" key="1">
    <citation type="submission" date="2015-11" db="EMBL/GenBank/DDBJ databases">
        <title>Genomic analysis of 38 Legionella species identifies large and diverse effector repertoires.</title>
        <authorList>
            <person name="Burstein D."/>
            <person name="Amaro F."/>
            <person name="Zusman T."/>
            <person name="Lifshitz Z."/>
            <person name="Cohen O."/>
            <person name="Gilbert J.A."/>
            <person name="Pupko T."/>
            <person name="Shuman H.A."/>
            <person name="Segal G."/>
        </authorList>
    </citation>
    <scope>NUCLEOTIDE SEQUENCE [LARGE SCALE GENOMIC DNA]</scope>
    <source>
        <strain evidence="1 3">ORW</strain>
    </source>
</reference>
<sequence length="351" mass="39789">MAFMKFNQTTETRSKIMARIDKLGLKSDPRMIQTLEENFPYLNRLTSLFNVLKKCNITLDDSLHQIIANNVSNASYVVNLLEFMCEEGIDTAIIPIELLFQVAESETTLKHGMRQLIKHKSLDAATLKLIFSYPEQSYLLADLIINFQAHAYPTEKIVEKLGQFSVQSMNAVIELLTLLLNNNLYYFDCLDIFLGQQEYLGKIFEGAKKLAVANKLSSSYFDAVGKNPQNANILANLILLLQNLSIIDYKKTEDLLIASQLGAGALHLLTHLQQSGMLDAENYKKVSQHHSILNSQKVNDALCGLPLFAAFDKEELEHMLILITKEPRSANDQNELIEMIQKHDLTSKLHW</sequence>
<dbReference type="OrthoDB" id="5652644at2"/>